<feature type="compositionally biased region" description="Low complexity" evidence="11">
    <location>
        <begin position="179"/>
        <end position="204"/>
    </location>
</feature>
<dbReference type="GO" id="GO:0005634">
    <property type="term" value="C:nucleus"/>
    <property type="evidence" value="ECO:0007669"/>
    <property type="project" value="TreeGrafter"/>
</dbReference>
<keyword evidence="6" id="KW-0808">Transferase</keyword>
<accession>A0AAV5A0T5</accession>
<evidence type="ECO:0000313" key="13">
    <source>
        <dbReference type="EMBL" id="GJJ06324.1"/>
    </source>
</evidence>
<dbReference type="EMBL" id="BPWL01000001">
    <property type="protein sequence ID" value="GJJ06324.1"/>
    <property type="molecule type" value="Genomic_DNA"/>
</dbReference>
<keyword evidence="4" id="KW-0723">Serine/threonine-protein kinase</keyword>
<feature type="compositionally biased region" description="Polar residues" evidence="11">
    <location>
        <begin position="1119"/>
        <end position="1130"/>
    </location>
</feature>
<feature type="compositionally biased region" description="Low complexity" evidence="11">
    <location>
        <begin position="1090"/>
        <end position="1112"/>
    </location>
</feature>
<dbReference type="PANTHER" id="PTHR24058:SF17">
    <property type="entry name" value="HOMEODOMAIN INTERACTING PROTEIN KINASE, ISOFORM D"/>
    <property type="match status" value="1"/>
</dbReference>
<proteinExistence type="inferred from homology"/>
<keyword evidence="9 10" id="KW-0067">ATP-binding</keyword>
<feature type="compositionally biased region" description="Low complexity" evidence="11">
    <location>
        <begin position="302"/>
        <end position="316"/>
    </location>
</feature>
<dbReference type="InterPro" id="IPR000719">
    <property type="entry name" value="Prot_kinase_dom"/>
</dbReference>
<dbReference type="InterPro" id="IPR008271">
    <property type="entry name" value="Ser/Thr_kinase_AS"/>
</dbReference>
<feature type="compositionally biased region" description="Low complexity" evidence="11">
    <location>
        <begin position="1135"/>
        <end position="1160"/>
    </location>
</feature>
<dbReference type="InterPro" id="IPR011009">
    <property type="entry name" value="Kinase-like_dom_sf"/>
</dbReference>
<evidence type="ECO:0000256" key="5">
    <source>
        <dbReference type="ARBA" id="ARBA00022553"/>
    </source>
</evidence>
<feature type="compositionally biased region" description="Low complexity" evidence="11">
    <location>
        <begin position="68"/>
        <end position="81"/>
    </location>
</feature>
<dbReference type="AlphaFoldDB" id="A0AAV5A0T5"/>
<evidence type="ECO:0000256" key="6">
    <source>
        <dbReference type="ARBA" id="ARBA00022679"/>
    </source>
</evidence>
<feature type="compositionally biased region" description="Polar residues" evidence="11">
    <location>
        <begin position="270"/>
        <end position="301"/>
    </location>
</feature>
<feature type="region of interest" description="Disordered" evidence="11">
    <location>
        <begin position="876"/>
        <end position="910"/>
    </location>
</feature>
<feature type="region of interest" description="Disordered" evidence="11">
    <location>
        <begin position="1088"/>
        <end position="1214"/>
    </location>
</feature>
<feature type="binding site" evidence="10">
    <location>
        <position position="475"/>
    </location>
    <ligand>
        <name>ATP</name>
        <dbReference type="ChEBI" id="CHEBI:30616"/>
    </ligand>
</feature>
<gene>
    <name evidence="13" type="ORF">Clacol_000515</name>
</gene>
<dbReference type="GO" id="GO:0004674">
    <property type="term" value="F:protein serine/threonine kinase activity"/>
    <property type="evidence" value="ECO:0007669"/>
    <property type="project" value="UniProtKB-KW"/>
</dbReference>
<keyword evidence="7 10" id="KW-0547">Nucleotide-binding</keyword>
<dbReference type="FunFam" id="1.10.510.10:FF:000380">
    <property type="entry name" value="Serine/threonine-protein kinase ppk15"/>
    <property type="match status" value="1"/>
</dbReference>
<keyword evidence="5" id="KW-0597">Phosphoprotein</keyword>
<comment type="similarity">
    <text evidence="2">Belongs to the protein kinase superfamily. CMGC Ser/Thr protein kinase family. MNB/DYRK subfamily.</text>
</comment>
<evidence type="ECO:0000256" key="8">
    <source>
        <dbReference type="ARBA" id="ARBA00022777"/>
    </source>
</evidence>
<evidence type="ECO:0000256" key="3">
    <source>
        <dbReference type="ARBA" id="ARBA00022490"/>
    </source>
</evidence>
<dbReference type="PROSITE" id="PS50011">
    <property type="entry name" value="PROTEIN_KINASE_DOM"/>
    <property type="match status" value="1"/>
</dbReference>
<dbReference type="PROSITE" id="PS00108">
    <property type="entry name" value="PROTEIN_KINASE_ST"/>
    <property type="match status" value="1"/>
</dbReference>
<evidence type="ECO:0000256" key="7">
    <source>
        <dbReference type="ARBA" id="ARBA00022741"/>
    </source>
</evidence>
<evidence type="ECO:0000256" key="9">
    <source>
        <dbReference type="ARBA" id="ARBA00022840"/>
    </source>
</evidence>
<dbReference type="CDD" id="cd14212">
    <property type="entry name" value="PKc_YAK1"/>
    <property type="match status" value="1"/>
</dbReference>
<feature type="compositionally biased region" description="Polar residues" evidence="11">
    <location>
        <begin position="1161"/>
        <end position="1176"/>
    </location>
</feature>
<evidence type="ECO:0000313" key="14">
    <source>
        <dbReference type="Proteomes" id="UP001050691"/>
    </source>
</evidence>
<dbReference type="PANTHER" id="PTHR24058">
    <property type="entry name" value="DUAL SPECIFICITY PROTEIN KINASE"/>
    <property type="match status" value="1"/>
</dbReference>
<dbReference type="InterPro" id="IPR050494">
    <property type="entry name" value="Ser_Thr_dual-spec_kinase"/>
</dbReference>
<evidence type="ECO:0000256" key="11">
    <source>
        <dbReference type="SAM" id="MobiDB-lite"/>
    </source>
</evidence>
<dbReference type="FunFam" id="3.30.200.20:FF:000087">
    <property type="entry name" value="Dual specificity tyrosine-phosphorylation-regulated kinase 1A"/>
    <property type="match status" value="1"/>
</dbReference>
<feature type="compositionally biased region" description="Basic and acidic residues" evidence="11">
    <location>
        <begin position="1201"/>
        <end position="1214"/>
    </location>
</feature>
<feature type="region of interest" description="Disordered" evidence="11">
    <location>
        <begin position="179"/>
        <end position="329"/>
    </location>
</feature>
<evidence type="ECO:0000256" key="1">
    <source>
        <dbReference type="ARBA" id="ARBA00004496"/>
    </source>
</evidence>
<evidence type="ECO:0000259" key="12">
    <source>
        <dbReference type="PROSITE" id="PS50011"/>
    </source>
</evidence>
<comment type="subcellular location">
    <subcellularLocation>
        <location evidence="1">Cytoplasm</location>
    </subcellularLocation>
</comment>
<feature type="region of interest" description="Disordered" evidence="11">
    <location>
        <begin position="806"/>
        <end position="829"/>
    </location>
</feature>
<dbReference type="Proteomes" id="UP001050691">
    <property type="component" value="Unassembled WGS sequence"/>
</dbReference>
<evidence type="ECO:0000256" key="2">
    <source>
        <dbReference type="ARBA" id="ARBA00008867"/>
    </source>
</evidence>
<feature type="compositionally biased region" description="Low complexity" evidence="11">
    <location>
        <begin position="876"/>
        <end position="892"/>
    </location>
</feature>
<evidence type="ECO:0000256" key="10">
    <source>
        <dbReference type="PROSITE-ProRule" id="PRU10141"/>
    </source>
</evidence>
<organism evidence="13 14">
    <name type="scientific">Clathrus columnatus</name>
    <dbReference type="NCBI Taxonomy" id="1419009"/>
    <lineage>
        <taxon>Eukaryota</taxon>
        <taxon>Fungi</taxon>
        <taxon>Dikarya</taxon>
        <taxon>Basidiomycota</taxon>
        <taxon>Agaricomycotina</taxon>
        <taxon>Agaricomycetes</taxon>
        <taxon>Phallomycetidae</taxon>
        <taxon>Phallales</taxon>
        <taxon>Clathraceae</taxon>
        <taxon>Clathrus</taxon>
    </lineage>
</organism>
<feature type="region of interest" description="Disordered" evidence="11">
    <location>
        <begin position="128"/>
        <end position="147"/>
    </location>
</feature>
<keyword evidence="8" id="KW-0418">Kinase</keyword>
<dbReference type="Gene3D" id="1.10.510.10">
    <property type="entry name" value="Transferase(Phosphotransferase) domain 1"/>
    <property type="match status" value="1"/>
</dbReference>
<dbReference type="Pfam" id="PF00069">
    <property type="entry name" value="Pkinase"/>
    <property type="match status" value="1"/>
</dbReference>
<dbReference type="GO" id="GO:0005524">
    <property type="term" value="F:ATP binding"/>
    <property type="evidence" value="ECO:0007669"/>
    <property type="project" value="UniProtKB-UniRule"/>
</dbReference>
<evidence type="ECO:0000256" key="4">
    <source>
        <dbReference type="ARBA" id="ARBA00022527"/>
    </source>
</evidence>
<protein>
    <recommendedName>
        <fullName evidence="12">Protein kinase domain-containing protein</fullName>
    </recommendedName>
</protein>
<dbReference type="SMART" id="SM00220">
    <property type="entry name" value="S_TKc"/>
    <property type="match status" value="1"/>
</dbReference>
<feature type="region of interest" description="Disordered" evidence="11">
    <location>
        <begin position="53"/>
        <end position="116"/>
    </location>
</feature>
<keyword evidence="3" id="KW-0963">Cytoplasm</keyword>
<feature type="compositionally biased region" description="Polar residues" evidence="11">
    <location>
        <begin position="93"/>
        <end position="113"/>
    </location>
</feature>
<comment type="caution">
    <text evidence="13">The sequence shown here is derived from an EMBL/GenBank/DDBJ whole genome shotgun (WGS) entry which is preliminary data.</text>
</comment>
<sequence>MSTSDREVITYMADDDFDLPRWSNSVHTSHLSVHPIHSSAPSTQYSLYGQSAPLPQQQQLHHDSPRVSIPTSLTSSSSRIPARLPHSLDSDSQEQSSPSMLNLSRTASINTGARSRRQQLDDLERAYATDAPSSASATTPLQRQQIPNPFYPSSVAAYQVAASTTSSTPIDSYTYYPSSASTAPGSGGANSSTNTYSAASRRATNASPAMQHHSLQTNELDSYSQTNPSSSSLYSNTNYPDYSSQQTPLPSYSTHIKRETPDAEMRSSPYIPQQSQSTQAALYSSDHSYPSMDTHQLSVTAPTRPSSHSNPSSPFPHAHGQVSHSQYYSSPQVDQMVIEPPPRRRSVGFKRIRDVRELRPHVTSIPQGRRMDHTGNYVGPLRALTTEITSTFNICNKQFRYETSHNPRRVLTKPSRPVHNDGFDNEDYDYILYVNDFLGSEDGQRYLILDVLGQGTFGQVVKCQNVKTNEIVAVKVIKNKPAYFNQSMMEVTILQMLNNEYDPHDEHHILRLRDSFIHKNHLCLVFEQLSSNLYELIKQNQFQGLSTQLVKVFTAQLLDALIVLKEARLIHCDLKPENILLKSLQSPQIKVIDFGSACHERQTVYTYIQSRFYRSPEVLLGLPYNAAIDMWSLGCIAVELFLGLPLFPGTSEYNQITRIVDLLGLPPQHMLDHGKQVNQFFDRHIDAYGQVKYRLKSIEQYSRERNTQEQPGKQYFSHKSLPEIVRNAPMAPSRHAASTQRQAQEIERENNHRTAFIDFCQGLLNLNPLERWSPQQAKLHPFITGEKFTRPFNPNAIPPPTISTPSAATAADPKRPYGGLLPSQPKGTRAYTDAASYNQQLVQHQVYTAQAQAASQVQAAMRNPYVAQQVQQAYSDNANNNNSNSGSDYNNSARQVSHQQPSSTANLGMQFNNVGGTVGVSVPTSFTDPNPPPTSYFPSSRLRANTVNQMDIVPPAIARLQQMSNPDVTGIGRNALTPVMQRDDAIREWERRRQSGKAHVPAQPYPQLEFLQQQAELAAAGNINWSNSAAAARYLPSNLSYQSQPGTLADSERTNTSVRDAIMSSVRTAARPEANSSLSQAGIISAPPQAYATGNTSTTTTATGARYSTAYSQPPPAYETSSYENRSDGNTLYMPVQPQQYQPYPNNSSTTSTQQAPTSTRHNVQASSNLNQSFYNSGIVPSGQPFASQTSPSLPPQGLTKDARRISGMDVWQR</sequence>
<feature type="compositionally biased region" description="Polar residues" evidence="11">
    <location>
        <begin position="205"/>
        <end position="254"/>
    </location>
</feature>
<dbReference type="Gene3D" id="3.30.200.20">
    <property type="entry name" value="Phosphorylase Kinase, domain 1"/>
    <property type="match status" value="1"/>
</dbReference>
<feature type="compositionally biased region" description="Polar residues" evidence="11">
    <location>
        <begin position="893"/>
        <end position="910"/>
    </location>
</feature>
<keyword evidence="14" id="KW-1185">Reference proteome</keyword>
<dbReference type="GO" id="GO:0005737">
    <property type="term" value="C:cytoplasm"/>
    <property type="evidence" value="ECO:0007669"/>
    <property type="project" value="UniProtKB-SubCell"/>
</dbReference>
<dbReference type="GO" id="GO:0004713">
    <property type="term" value="F:protein tyrosine kinase activity"/>
    <property type="evidence" value="ECO:0007669"/>
    <property type="project" value="TreeGrafter"/>
</dbReference>
<feature type="domain" description="Protein kinase" evidence="12">
    <location>
        <begin position="446"/>
        <end position="783"/>
    </location>
</feature>
<dbReference type="SUPFAM" id="SSF56112">
    <property type="entry name" value="Protein kinase-like (PK-like)"/>
    <property type="match status" value="1"/>
</dbReference>
<feature type="compositionally biased region" description="Low complexity" evidence="11">
    <location>
        <begin position="128"/>
        <end position="139"/>
    </location>
</feature>
<feature type="compositionally biased region" description="Basic and acidic residues" evidence="11">
    <location>
        <begin position="256"/>
        <end position="265"/>
    </location>
</feature>
<reference evidence="13" key="1">
    <citation type="submission" date="2021-10" db="EMBL/GenBank/DDBJ databases">
        <title>De novo Genome Assembly of Clathrus columnatus (Basidiomycota, Fungi) Using Illumina and Nanopore Sequence Data.</title>
        <authorList>
            <person name="Ogiso-Tanaka E."/>
            <person name="Itagaki H."/>
            <person name="Hosoya T."/>
            <person name="Hosaka K."/>
        </authorList>
    </citation>
    <scope>NUCLEOTIDE SEQUENCE</scope>
    <source>
        <strain evidence="13">MO-923</strain>
    </source>
</reference>
<dbReference type="InterPro" id="IPR017441">
    <property type="entry name" value="Protein_kinase_ATP_BS"/>
</dbReference>
<dbReference type="PROSITE" id="PS00107">
    <property type="entry name" value="PROTEIN_KINASE_ATP"/>
    <property type="match status" value="1"/>
</dbReference>
<name>A0AAV5A0T5_9AGAM</name>